<organism evidence="3 4">
    <name type="scientific">Rhodopirellula halodulae</name>
    <dbReference type="NCBI Taxonomy" id="2894198"/>
    <lineage>
        <taxon>Bacteria</taxon>
        <taxon>Pseudomonadati</taxon>
        <taxon>Planctomycetota</taxon>
        <taxon>Planctomycetia</taxon>
        <taxon>Pirellulales</taxon>
        <taxon>Pirellulaceae</taxon>
        <taxon>Rhodopirellula</taxon>
    </lineage>
</organism>
<protein>
    <submittedName>
        <fullName evidence="3">Uncharacterized protein</fullName>
    </submittedName>
</protein>
<dbReference type="EMBL" id="JAJKFW010000056">
    <property type="protein sequence ID" value="MCC9644494.1"/>
    <property type="molecule type" value="Genomic_DNA"/>
</dbReference>
<comment type="caution">
    <text evidence="3">The sequence shown here is derived from an EMBL/GenBank/DDBJ whole genome shotgun (WGS) entry which is preliminary data.</text>
</comment>
<keyword evidence="2" id="KW-0472">Membrane</keyword>
<keyword evidence="2" id="KW-0812">Transmembrane</keyword>
<dbReference type="Proteomes" id="UP001430306">
    <property type="component" value="Unassembled WGS sequence"/>
</dbReference>
<name>A0ABS8NLP6_9BACT</name>
<proteinExistence type="predicted"/>
<gene>
    <name evidence="3" type="ORF">LOC71_19655</name>
</gene>
<feature type="transmembrane region" description="Helical" evidence="2">
    <location>
        <begin position="46"/>
        <end position="71"/>
    </location>
</feature>
<accession>A0ABS8NLP6</accession>
<reference evidence="3" key="1">
    <citation type="submission" date="2021-11" db="EMBL/GenBank/DDBJ databases">
        <title>Genome sequence.</title>
        <authorList>
            <person name="Sun Q."/>
        </authorList>
    </citation>
    <scope>NUCLEOTIDE SEQUENCE</scope>
    <source>
        <strain evidence="3">JC740</strain>
    </source>
</reference>
<evidence type="ECO:0000256" key="1">
    <source>
        <dbReference type="SAM" id="MobiDB-lite"/>
    </source>
</evidence>
<evidence type="ECO:0000313" key="3">
    <source>
        <dbReference type="EMBL" id="MCC9644494.1"/>
    </source>
</evidence>
<sequence length="294" mass="32920">MTSSQSTSPSAKTSEPMSSHFASIQRFGSDLPEESPGRVLHWFRQVVTLLAITAFHATLSFSALAMILIAIRGFFFAPGLSLIGMLGLAATAIAAVTVGAFQTLIVTRYEEYPFHWLLARRLRRVIAKRRHAIVEPRDASSRFCEVVPKDRWKLLRMETAADLVYLRIDEDGVWMEGDRQRYHFPPKCILGAMPQSFSPAGGWTQLHAAMIYVRTVNGPEEIPVIYRDFSFAEMGSGERRRQRDQMVEAVCEIARGSEYEPISMPEDVRELAEPAGTDSLNPYAPPRMVSHTGA</sequence>
<evidence type="ECO:0000256" key="2">
    <source>
        <dbReference type="SAM" id="Phobius"/>
    </source>
</evidence>
<keyword evidence="2" id="KW-1133">Transmembrane helix</keyword>
<dbReference type="RefSeq" id="WP_230276222.1">
    <property type="nucleotide sequence ID" value="NZ_JAJKFW010000056.1"/>
</dbReference>
<feature type="region of interest" description="Disordered" evidence="1">
    <location>
        <begin position="275"/>
        <end position="294"/>
    </location>
</feature>
<keyword evidence="4" id="KW-1185">Reference proteome</keyword>
<feature type="transmembrane region" description="Helical" evidence="2">
    <location>
        <begin position="83"/>
        <end position="106"/>
    </location>
</feature>
<evidence type="ECO:0000313" key="4">
    <source>
        <dbReference type="Proteomes" id="UP001430306"/>
    </source>
</evidence>